<dbReference type="PANTHER" id="PTHR40266">
    <property type="entry name" value="TOXIN HIGB-1"/>
    <property type="match status" value="1"/>
</dbReference>
<dbReference type="RefSeq" id="WP_367886626.1">
    <property type="nucleotide sequence ID" value="NZ_CP130612.1"/>
</dbReference>
<reference evidence="1" key="1">
    <citation type="submission" date="2023-07" db="EMBL/GenBank/DDBJ databases">
        <authorList>
            <person name="Haufschild T."/>
            <person name="Kallscheuer N."/>
            <person name="Hammer J."/>
            <person name="Kohn T."/>
            <person name="Kabuu M."/>
            <person name="Jogler M."/>
            <person name="Wohfarth N."/>
            <person name="Heuer A."/>
            <person name="Rohde M."/>
            <person name="van Teeseling M.C.F."/>
            <person name="Jogler C."/>
        </authorList>
    </citation>
    <scope>NUCLEOTIDE SEQUENCE</scope>
    <source>
        <strain evidence="1">Strain 138</strain>
        <strain evidence="2">Strain 318</strain>
    </source>
</reference>
<name>A0AA49JRY9_9BACT</name>
<evidence type="ECO:0000313" key="1">
    <source>
        <dbReference type="EMBL" id="WKW10915.1"/>
    </source>
</evidence>
<evidence type="ECO:0000313" key="3">
    <source>
        <dbReference type="Proteomes" id="UP001229955"/>
    </source>
</evidence>
<organism evidence="1">
    <name type="scientific">Pseudogemmatithrix spongiicola</name>
    <dbReference type="NCBI Taxonomy" id="3062599"/>
    <lineage>
        <taxon>Bacteria</taxon>
        <taxon>Pseudomonadati</taxon>
        <taxon>Gemmatimonadota</taxon>
        <taxon>Gemmatimonadia</taxon>
        <taxon>Gemmatimonadales</taxon>
        <taxon>Gemmatimonadaceae</taxon>
        <taxon>Pseudogemmatithrix</taxon>
    </lineage>
</organism>
<accession>A0AA49JXE1</accession>
<dbReference type="InterPro" id="IPR007711">
    <property type="entry name" value="HigB-1"/>
</dbReference>
<protein>
    <submittedName>
        <fullName evidence="1">Type II toxin-antitoxin system RelE/ParE family toxin</fullName>
    </submittedName>
</protein>
<dbReference type="SUPFAM" id="SSF143011">
    <property type="entry name" value="RelE-like"/>
    <property type="match status" value="1"/>
</dbReference>
<dbReference type="PANTHER" id="PTHR40266:SF2">
    <property type="entry name" value="TOXIN HIGB-1"/>
    <property type="match status" value="1"/>
</dbReference>
<dbReference type="Proteomes" id="UP001229955">
    <property type="component" value="Chromosome"/>
</dbReference>
<gene>
    <name evidence="1" type="ORF">Strain138_000148</name>
    <name evidence="2" type="ORF">Strain318_000148</name>
</gene>
<keyword evidence="3" id="KW-1185">Reference proteome</keyword>
<proteinExistence type="predicted"/>
<dbReference type="EMBL" id="CP130613">
    <property type="protein sequence ID" value="WKW13824.1"/>
    <property type="molecule type" value="Genomic_DNA"/>
</dbReference>
<dbReference type="Gene3D" id="3.30.2310.20">
    <property type="entry name" value="RelE-like"/>
    <property type="match status" value="1"/>
</dbReference>
<dbReference type="AlphaFoldDB" id="A0AA49JRY9"/>
<evidence type="ECO:0000313" key="2">
    <source>
        <dbReference type="EMBL" id="WKW13824.1"/>
    </source>
</evidence>
<dbReference type="Pfam" id="PF05015">
    <property type="entry name" value="HigB-like_toxin"/>
    <property type="match status" value="1"/>
</dbReference>
<dbReference type="InterPro" id="IPR035093">
    <property type="entry name" value="RelE/ParE_toxin_dom_sf"/>
</dbReference>
<dbReference type="EMBL" id="CP130612">
    <property type="protein sequence ID" value="WKW10915.1"/>
    <property type="molecule type" value="Genomic_DNA"/>
</dbReference>
<sequence length="97" mass="11463">MIYSFADVGTEDVLNGRNTAAARRACPQQLWNVAQRKLDQLRRVRRLDELRQPPGNRLEPLQGDRFGQYSIRINRQYRICFRWEDGNAAQVEITDYH</sequence>
<dbReference type="KEGG" id="pspc:Strain318_000148"/>
<accession>A0AA49JRY9</accession>